<dbReference type="Proteomes" id="UP000245974">
    <property type="component" value="Unassembled WGS sequence"/>
</dbReference>
<name>A0A2U3MZW5_9GAMM</name>
<keyword evidence="1" id="KW-0812">Transmembrane</keyword>
<evidence type="ECO:0000256" key="1">
    <source>
        <dbReference type="SAM" id="Phobius"/>
    </source>
</evidence>
<keyword evidence="1" id="KW-0472">Membrane</keyword>
<sequence>MLIFKQKILNLKSQFHPEYFLNALIVLIIIFIIVLATFALARPIQVQQYQKVVDLSYQATYPETQQMAKQLLQQSVIHRVDYFRLMHARHFEKVHTKKYPALNINDYQR</sequence>
<proteinExistence type="predicted"/>
<gene>
    <name evidence="2" type="ORF">KPC_2091</name>
</gene>
<evidence type="ECO:0000313" key="2">
    <source>
        <dbReference type="EMBL" id="SPL70913.1"/>
    </source>
</evidence>
<organism evidence="2 3">
    <name type="scientific">Acinetobacter stercoris</name>
    <dbReference type="NCBI Taxonomy" id="2126983"/>
    <lineage>
        <taxon>Bacteria</taxon>
        <taxon>Pseudomonadati</taxon>
        <taxon>Pseudomonadota</taxon>
        <taxon>Gammaproteobacteria</taxon>
        <taxon>Moraxellales</taxon>
        <taxon>Moraxellaceae</taxon>
        <taxon>Acinetobacter</taxon>
    </lineage>
</organism>
<dbReference type="EMBL" id="OOGT01000090">
    <property type="protein sequence ID" value="SPL70913.1"/>
    <property type="molecule type" value="Genomic_DNA"/>
</dbReference>
<dbReference type="InParanoid" id="A0A2U3MZW5"/>
<evidence type="ECO:0000313" key="3">
    <source>
        <dbReference type="Proteomes" id="UP000245974"/>
    </source>
</evidence>
<keyword evidence="3" id="KW-1185">Reference proteome</keyword>
<protein>
    <submittedName>
        <fullName evidence="2">Uncharacterized protein</fullName>
    </submittedName>
</protein>
<accession>A0A2U3MZW5</accession>
<keyword evidence="1" id="KW-1133">Transmembrane helix</keyword>
<dbReference type="AlphaFoldDB" id="A0A2U3MZW5"/>
<reference evidence="3" key="1">
    <citation type="submission" date="2018-03" db="EMBL/GenBank/DDBJ databases">
        <authorList>
            <person name="Blom J."/>
        </authorList>
    </citation>
    <scope>NUCLEOTIDE SEQUENCE [LARGE SCALE GENOMIC DNA]</scope>
    <source>
        <strain evidence="3">KPC-SM-21</strain>
    </source>
</reference>
<dbReference type="OrthoDB" id="6713346at2"/>
<dbReference type="RefSeq" id="WP_121974363.1">
    <property type="nucleotide sequence ID" value="NZ_OOGT01000090.1"/>
</dbReference>
<feature type="transmembrane region" description="Helical" evidence="1">
    <location>
        <begin position="20"/>
        <end position="41"/>
    </location>
</feature>